<gene>
    <name evidence="1" type="ORF">POCTA_138.1.T1250088</name>
</gene>
<reference evidence="1" key="1">
    <citation type="submission" date="2021-01" db="EMBL/GenBank/DDBJ databases">
        <authorList>
            <consortium name="Genoscope - CEA"/>
            <person name="William W."/>
        </authorList>
    </citation>
    <scope>NUCLEOTIDE SEQUENCE</scope>
</reference>
<protein>
    <submittedName>
        <fullName evidence="1">Uncharacterized protein</fullName>
    </submittedName>
</protein>
<comment type="caution">
    <text evidence="1">The sequence shown here is derived from an EMBL/GenBank/DDBJ whole genome shotgun (WGS) entry which is preliminary data.</text>
</comment>
<keyword evidence="2" id="KW-1185">Reference proteome</keyword>
<sequence length="231" mass="27965">MSRALSFREDSVKLDDPISNLSERVSKKEQIQMKRQLDIMLNRVKLLAIQKSKLQTKQQQSEDRIEFLNNIRSYNHSHFERVQKNKEMRNQSLQLYRDIKMQQKQDQIKLQQQIRLSIQQQKQQKFQQMKLESLQYDKFITLQRERSKSFNVEKKHKVQLQEQQIQQNLEQFKQLKKQQLKSQHNQVVLNNYLQKANDFVKINKLWDLEKSMLDSLRSSTKSKFKISLTKA</sequence>
<dbReference type="OrthoDB" id="311529at2759"/>
<dbReference type="Proteomes" id="UP000683925">
    <property type="component" value="Unassembled WGS sequence"/>
</dbReference>
<dbReference type="EMBL" id="CAJJDP010000125">
    <property type="protein sequence ID" value="CAD8201695.1"/>
    <property type="molecule type" value="Genomic_DNA"/>
</dbReference>
<dbReference type="AlphaFoldDB" id="A0A8S1XKJ6"/>
<name>A0A8S1XKJ6_PAROT</name>
<accession>A0A8S1XKJ6</accession>
<dbReference type="OMA" id="NHSHFER"/>
<evidence type="ECO:0000313" key="1">
    <source>
        <dbReference type="EMBL" id="CAD8201695.1"/>
    </source>
</evidence>
<proteinExistence type="predicted"/>
<evidence type="ECO:0000313" key="2">
    <source>
        <dbReference type="Proteomes" id="UP000683925"/>
    </source>
</evidence>
<organism evidence="1 2">
    <name type="scientific">Paramecium octaurelia</name>
    <dbReference type="NCBI Taxonomy" id="43137"/>
    <lineage>
        <taxon>Eukaryota</taxon>
        <taxon>Sar</taxon>
        <taxon>Alveolata</taxon>
        <taxon>Ciliophora</taxon>
        <taxon>Intramacronucleata</taxon>
        <taxon>Oligohymenophorea</taxon>
        <taxon>Peniculida</taxon>
        <taxon>Parameciidae</taxon>
        <taxon>Paramecium</taxon>
    </lineage>
</organism>